<protein>
    <recommendedName>
        <fullName evidence="3">Zinc-ribbon domain-containing protein</fullName>
    </recommendedName>
</protein>
<evidence type="ECO:0000313" key="4">
    <source>
        <dbReference type="EMBL" id="RPF52277.1"/>
    </source>
</evidence>
<proteinExistence type="predicted"/>
<feature type="transmembrane region" description="Helical" evidence="2">
    <location>
        <begin position="44"/>
        <end position="66"/>
    </location>
</feature>
<dbReference type="OrthoDB" id="1822804at2"/>
<name>A0A3N5B4S3_9BACI</name>
<keyword evidence="1" id="KW-0175">Coiled coil</keyword>
<evidence type="ECO:0000256" key="1">
    <source>
        <dbReference type="SAM" id="Coils"/>
    </source>
</evidence>
<keyword evidence="2" id="KW-0812">Transmembrane</keyword>
<keyword evidence="2" id="KW-0472">Membrane</keyword>
<dbReference type="SUPFAM" id="SSF48452">
    <property type="entry name" value="TPR-like"/>
    <property type="match status" value="1"/>
</dbReference>
<dbReference type="Pfam" id="PF13240">
    <property type="entry name" value="Zn_Ribbon_1"/>
    <property type="match status" value="1"/>
</dbReference>
<evidence type="ECO:0000256" key="2">
    <source>
        <dbReference type="SAM" id="Phobius"/>
    </source>
</evidence>
<evidence type="ECO:0000313" key="5">
    <source>
        <dbReference type="Proteomes" id="UP000276443"/>
    </source>
</evidence>
<sequence>MFYCPKCGAETRDEELYCVSCGSKLPTDTDERFNEPSEKGFNKWWLAPLSTLILVLLIAIIIHFYLDYQQDKAVETYEEGIELALEGQYLNAKEKFRQSLEYKSNFTAASDSMEFMDIAIEVNEELNAVDSMIEEQSFQQAINLTQDIESQLNKYNGEVINELLSDILEKRNEIKISQVKYQLEDDSSIDELKMQLYQVESINTDEAGQLEDQMKERIVNHSFNRANEELNQNHFSNALAVVNDALKYVPDNERLESLKTTIEKQQVAFETEQQERIQQALNQYEIEQENNANDAVELIGIETDRNDNDELIVSGQIKSIATVPIYSISVKYILTDQESDEVLAENETFLYPETLYPEETGQFEYTHFEIEDDVTVDVNIEQIQWYLEGQ</sequence>
<reference evidence="4 5" key="1">
    <citation type="submission" date="2018-11" db="EMBL/GenBank/DDBJ databases">
        <title>Genomic Encyclopedia of Type Strains, Phase IV (KMG-IV): sequencing the most valuable type-strain genomes for metagenomic binning, comparative biology and taxonomic classification.</title>
        <authorList>
            <person name="Goeker M."/>
        </authorList>
    </citation>
    <scope>NUCLEOTIDE SEQUENCE [LARGE SCALE GENOMIC DNA]</scope>
    <source>
        <strain evidence="4 5">DSM 18090</strain>
    </source>
</reference>
<evidence type="ECO:0000259" key="3">
    <source>
        <dbReference type="Pfam" id="PF13240"/>
    </source>
</evidence>
<feature type="domain" description="Zinc-ribbon" evidence="3">
    <location>
        <begin position="3"/>
        <end position="25"/>
    </location>
</feature>
<accession>A0A3N5B4S3</accession>
<feature type="coiled-coil region" evidence="1">
    <location>
        <begin position="255"/>
        <end position="290"/>
    </location>
</feature>
<keyword evidence="5" id="KW-1185">Reference proteome</keyword>
<dbReference type="InterPro" id="IPR011990">
    <property type="entry name" value="TPR-like_helical_dom_sf"/>
</dbReference>
<dbReference type="Proteomes" id="UP000276443">
    <property type="component" value="Unassembled WGS sequence"/>
</dbReference>
<dbReference type="EMBL" id="RKRF01000010">
    <property type="protein sequence ID" value="RPF52277.1"/>
    <property type="molecule type" value="Genomic_DNA"/>
</dbReference>
<gene>
    <name evidence="4" type="ORF">EDC24_2270</name>
</gene>
<dbReference type="InterPro" id="IPR026870">
    <property type="entry name" value="Zinc_ribbon_dom"/>
</dbReference>
<dbReference type="AlphaFoldDB" id="A0A3N5B4S3"/>
<keyword evidence="2" id="KW-1133">Transmembrane helix</keyword>
<organism evidence="4 5">
    <name type="scientific">Aquisalibacillus elongatus</name>
    <dbReference type="NCBI Taxonomy" id="485577"/>
    <lineage>
        <taxon>Bacteria</taxon>
        <taxon>Bacillati</taxon>
        <taxon>Bacillota</taxon>
        <taxon>Bacilli</taxon>
        <taxon>Bacillales</taxon>
        <taxon>Bacillaceae</taxon>
        <taxon>Aquisalibacillus</taxon>
    </lineage>
</organism>
<comment type="caution">
    <text evidence="4">The sequence shown here is derived from an EMBL/GenBank/DDBJ whole genome shotgun (WGS) entry which is preliminary data.</text>
</comment>
<dbReference type="RefSeq" id="WP_124222551.1">
    <property type="nucleotide sequence ID" value="NZ_RKRF01000010.1"/>
</dbReference>